<dbReference type="PANTHER" id="PTHR46601">
    <property type="entry name" value="ULP_PROTEASE DOMAIN-CONTAINING PROTEIN"/>
    <property type="match status" value="1"/>
</dbReference>
<accession>A0AAD9KEZ1</accession>
<protein>
    <submittedName>
        <fullName evidence="1">Uncharacterized protein</fullName>
    </submittedName>
</protein>
<dbReference type="PANTHER" id="PTHR46601:SF1">
    <property type="entry name" value="ADF-H DOMAIN-CONTAINING PROTEIN"/>
    <property type="match status" value="1"/>
</dbReference>
<proteinExistence type="predicted"/>
<evidence type="ECO:0000313" key="1">
    <source>
        <dbReference type="EMBL" id="KAK2169937.1"/>
    </source>
</evidence>
<evidence type="ECO:0000313" key="2">
    <source>
        <dbReference type="Proteomes" id="UP001209878"/>
    </source>
</evidence>
<name>A0AAD9KEZ1_RIDPI</name>
<organism evidence="1 2">
    <name type="scientific">Ridgeia piscesae</name>
    <name type="common">Tubeworm</name>
    <dbReference type="NCBI Taxonomy" id="27915"/>
    <lineage>
        <taxon>Eukaryota</taxon>
        <taxon>Metazoa</taxon>
        <taxon>Spiralia</taxon>
        <taxon>Lophotrochozoa</taxon>
        <taxon>Annelida</taxon>
        <taxon>Polychaeta</taxon>
        <taxon>Sedentaria</taxon>
        <taxon>Canalipalpata</taxon>
        <taxon>Sabellida</taxon>
        <taxon>Siboglinidae</taxon>
        <taxon>Ridgeia</taxon>
    </lineage>
</organism>
<comment type="caution">
    <text evidence="1">The sequence shown here is derived from an EMBL/GenBank/DDBJ whole genome shotgun (WGS) entry which is preliminary data.</text>
</comment>
<dbReference type="EMBL" id="JAODUO010001168">
    <property type="protein sequence ID" value="KAK2169937.1"/>
    <property type="molecule type" value="Genomic_DNA"/>
</dbReference>
<dbReference type="AlphaFoldDB" id="A0AAD9KEZ1"/>
<gene>
    <name evidence="1" type="ORF">NP493_1168g00001</name>
</gene>
<dbReference type="Proteomes" id="UP001209878">
    <property type="component" value="Unassembled WGS sequence"/>
</dbReference>
<sequence>MHVTHPDLDTIHFFSDGPTFQYRQKVILFLFCTKIFDAGYHAGSWNFWEASHGKGAPCGIGGAIKRKANTSDQPRP</sequence>
<keyword evidence="2" id="KW-1185">Reference proteome</keyword>
<reference evidence="1" key="1">
    <citation type="journal article" date="2023" name="Mol. Biol. Evol.">
        <title>Third-Generation Sequencing Reveals the Adaptive Role of the Epigenome in Three Deep-Sea Polychaetes.</title>
        <authorList>
            <person name="Perez M."/>
            <person name="Aroh O."/>
            <person name="Sun Y."/>
            <person name="Lan Y."/>
            <person name="Juniper S.K."/>
            <person name="Young C.R."/>
            <person name="Angers B."/>
            <person name="Qian P.Y."/>
        </authorList>
    </citation>
    <scope>NUCLEOTIDE SEQUENCE</scope>
    <source>
        <strain evidence="1">R07B-5</strain>
    </source>
</reference>